<feature type="transmembrane region" description="Helical" evidence="10">
    <location>
        <begin position="259"/>
        <end position="281"/>
    </location>
</feature>
<evidence type="ECO:0000256" key="3">
    <source>
        <dbReference type="ARBA" id="ARBA00022606"/>
    </source>
</evidence>
<keyword evidence="4 10" id="KW-0812">Transmembrane</keyword>
<dbReference type="PANTHER" id="PTHR21137:SF35">
    <property type="entry name" value="ODORANT RECEPTOR 19A-RELATED"/>
    <property type="match status" value="1"/>
</dbReference>
<dbReference type="Pfam" id="PF02949">
    <property type="entry name" value="7tm_6"/>
    <property type="match status" value="1"/>
</dbReference>
<evidence type="ECO:0000313" key="11">
    <source>
        <dbReference type="EMBL" id="KAF7993136.1"/>
    </source>
</evidence>
<dbReference type="GO" id="GO:0004984">
    <property type="term" value="F:olfactory receptor activity"/>
    <property type="evidence" value="ECO:0007669"/>
    <property type="project" value="InterPro"/>
</dbReference>
<comment type="subcellular location">
    <subcellularLocation>
        <location evidence="1 10">Cell membrane</location>
        <topology evidence="1 10">Multi-pass membrane protein</topology>
    </subcellularLocation>
</comment>
<dbReference type="GO" id="GO:0006644">
    <property type="term" value="P:phospholipid metabolic process"/>
    <property type="evidence" value="ECO:0007669"/>
    <property type="project" value="InterPro"/>
</dbReference>
<dbReference type="GO" id="GO:0005549">
    <property type="term" value="F:odorant binding"/>
    <property type="evidence" value="ECO:0007669"/>
    <property type="project" value="InterPro"/>
</dbReference>
<evidence type="ECO:0000313" key="12">
    <source>
        <dbReference type="Proteomes" id="UP000639338"/>
    </source>
</evidence>
<organism evidence="11 12">
    <name type="scientific">Aphidius gifuensis</name>
    <name type="common">Parasitoid wasp</name>
    <dbReference type="NCBI Taxonomy" id="684658"/>
    <lineage>
        <taxon>Eukaryota</taxon>
        <taxon>Metazoa</taxon>
        <taxon>Ecdysozoa</taxon>
        <taxon>Arthropoda</taxon>
        <taxon>Hexapoda</taxon>
        <taxon>Insecta</taxon>
        <taxon>Pterygota</taxon>
        <taxon>Neoptera</taxon>
        <taxon>Endopterygota</taxon>
        <taxon>Hymenoptera</taxon>
        <taxon>Apocrita</taxon>
        <taxon>Ichneumonoidea</taxon>
        <taxon>Braconidae</taxon>
        <taxon>Aphidiinae</taxon>
        <taxon>Aphidius</taxon>
    </lineage>
</organism>
<keyword evidence="7 10" id="KW-0472">Membrane</keyword>
<dbReference type="AlphaFoldDB" id="A0A834XYG3"/>
<dbReference type="GO" id="GO:0007165">
    <property type="term" value="P:signal transduction"/>
    <property type="evidence" value="ECO:0007669"/>
    <property type="project" value="UniProtKB-KW"/>
</dbReference>
<evidence type="ECO:0000256" key="9">
    <source>
        <dbReference type="ARBA" id="ARBA00023224"/>
    </source>
</evidence>
<dbReference type="PANTHER" id="PTHR21137">
    <property type="entry name" value="ODORANT RECEPTOR"/>
    <property type="match status" value="1"/>
</dbReference>
<evidence type="ECO:0000256" key="4">
    <source>
        <dbReference type="ARBA" id="ARBA00022692"/>
    </source>
</evidence>
<dbReference type="GO" id="GO:0050482">
    <property type="term" value="P:arachidonate secretion"/>
    <property type="evidence" value="ECO:0007669"/>
    <property type="project" value="InterPro"/>
</dbReference>
<dbReference type="GO" id="GO:0005886">
    <property type="term" value="C:plasma membrane"/>
    <property type="evidence" value="ECO:0007669"/>
    <property type="project" value="UniProtKB-SubCell"/>
</dbReference>
<evidence type="ECO:0000256" key="10">
    <source>
        <dbReference type="RuleBase" id="RU351113"/>
    </source>
</evidence>
<dbReference type="EMBL" id="JACMRX010000003">
    <property type="protein sequence ID" value="KAF7993136.1"/>
    <property type="molecule type" value="Genomic_DNA"/>
</dbReference>
<comment type="caution">
    <text evidence="11">The sequence shown here is derived from an EMBL/GenBank/DDBJ whole genome shotgun (WGS) entry which is preliminary data.</text>
</comment>
<feature type="transmembrane region" description="Helical" evidence="10">
    <location>
        <begin position="51"/>
        <end position="79"/>
    </location>
</feature>
<sequence length="458" mass="52737">MTLSNENKSIDTFTIENNSLKHLKPNLQLNISLKIIKYLGTWPPVSSWRNIYYIFTLFSFIFILGIYLVVQLINIFVFWGNIEVMVASTFLLMTNSVHAYKICVIIKNQKRIQLLFDTISSELFTKNFDKYERIFTWYAWSGIKHHIAYQSFGTMAVFCWGFVPISNAITGNERQLPMDGWYPYDTKLSPAFELTCGHQAVAVIIACCHNIGMDTLINGFINVACCQLEVIKQNILSIDDGDKNVHQEINQSVQHIQSIFGTVIMYQLIANCLIICLTAFHVVQMTVYIPAEIFGMMMYMCCMTYQIFIFCWNGNELTIQSETLAFTAITSNWWKFDKKYKRSLGILITRSHKPMIFKAGPLINLSLQTFMKWCGSGNIAPTNDSLGPFNKTDADTPVASSIGYTYFNILRPQCFALEYPIVSCEKKDSKRIVEKKCLEYNLDTKQNMTEQWFDNPDF</sequence>
<feature type="transmembrane region" description="Helical" evidence="10">
    <location>
        <begin position="85"/>
        <end position="106"/>
    </location>
</feature>
<dbReference type="InterPro" id="IPR036444">
    <property type="entry name" value="PLipase_A2_dom_sf"/>
</dbReference>
<keyword evidence="2" id="KW-1003">Cell membrane</keyword>
<keyword evidence="9 10" id="KW-0807">Transducer</keyword>
<comment type="caution">
    <text evidence="10">Lacks conserved residue(s) required for the propagation of feature annotation.</text>
</comment>
<dbReference type="InterPro" id="IPR004117">
    <property type="entry name" value="7tm6_olfct_rcpt"/>
</dbReference>
<keyword evidence="3 10" id="KW-0716">Sensory transduction</keyword>
<reference evidence="11 12" key="1">
    <citation type="submission" date="2020-08" db="EMBL/GenBank/DDBJ databases">
        <title>Aphidius gifuensis genome sequencing and assembly.</title>
        <authorList>
            <person name="Du Z."/>
        </authorList>
    </citation>
    <scope>NUCLEOTIDE SEQUENCE [LARGE SCALE GENOMIC DNA]</scope>
    <source>
        <strain evidence="11">YNYX2018</strain>
        <tissue evidence="11">Adults</tissue>
    </source>
</reference>
<evidence type="ECO:0000256" key="6">
    <source>
        <dbReference type="ARBA" id="ARBA00022989"/>
    </source>
</evidence>
<comment type="similarity">
    <text evidence="10">Belongs to the insect chemoreceptor superfamily. Heteromeric odorant receptor channel (TC 1.A.69) family.</text>
</comment>
<protein>
    <recommendedName>
        <fullName evidence="10">Odorant receptor</fullName>
    </recommendedName>
</protein>
<dbReference type="OrthoDB" id="6597368at2759"/>
<keyword evidence="8 10" id="KW-0675">Receptor</keyword>
<dbReference type="GO" id="GO:0004623">
    <property type="term" value="F:phospholipase A2 activity"/>
    <property type="evidence" value="ECO:0007669"/>
    <property type="project" value="InterPro"/>
</dbReference>
<gene>
    <name evidence="11" type="ORF">HCN44_005917</name>
</gene>
<keyword evidence="5 10" id="KW-0552">Olfaction</keyword>
<keyword evidence="12" id="KW-1185">Reference proteome</keyword>
<accession>A0A834XYG3</accession>
<evidence type="ECO:0000256" key="5">
    <source>
        <dbReference type="ARBA" id="ARBA00022725"/>
    </source>
</evidence>
<dbReference type="Gene3D" id="1.20.90.10">
    <property type="entry name" value="Phospholipase A2 domain"/>
    <property type="match status" value="1"/>
</dbReference>
<feature type="transmembrane region" description="Helical" evidence="10">
    <location>
        <begin position="293"/>
        <end position="312"/>
    </location>
</feature>
<evidence type="ECO:0000256" key="7">
    <source>
        <dbReference type="ARBA" id="ARBA00023136"/>
    </source>
</evidence>
<evidence type="ECO:0000256" key="1">
    <source>
        <dbReference type="ARBA" id="ARBA00004651"/>
    </source>
</evidence>
<keyword evidence="6 10" id="KW-1133">Transmembrane helix</keyword>
<proteinExistence type="inferred from homology"/>
<dbReference type="Proteomes" id="UP000639338">
    <property type="component" value="Unassembled WGS sequence"/>
</dbReference>
<name>A0A834XYG3_APHGI</name>
<evidence type="ECO:0000256" key="8">
    <source>
        <dbReference type="ARBA" id="ARBA00023170"/>
    </source>
</evidence>
<evidence type="ECO:0000256" key="2">
    <source>
        <dbReference type="ARBA" id="ARBA00022475"/>
    </source>
</evidence>